<keyword evidence="1" id="KW-0472">Membrane</keyword>
<keyword evidence="1" id="KW-1133">Transmembrane helix</keyword>
<dbReference type="SUPFAM" id="SSF103481">
    <property type="entry name" value="Multidrug resistance efflux transporter EmrE"/>
    <property type="match status" value="1"/>
</dbReference>
<feature type="transmembrane region" description="Helical" evidence="1">
    <location>
        <begin position="33"/>
        <end position="54"/>
    </location>
</feature>
<dbReference type="AlphaFoldDB" id="A0A484HEW0"/>
<organism evidence="3">
    <name type="scientific">uncultured Desulfobacteraceae bacterium</name>
    <dbReference type="NCBI Taxonomy" id="218296"/>
    <lineage>
        <taxon>Bacteria</taxon>
        <taxon>Pseudomonadati</taxon>
        <taxon>Thermodesulfobacteriota</taxon>
        <taxon>Desulfobacteria</taxon>
        <taxon>Desulfobacterales</taxon>
        <taxon>Desulfobacteraceae</taxon>
        <taxon>environmental samples</taxon>
    </lineage>
</organism>
<evidence type="ECO:0000256" key="1">
    <source>
        <dbReference type="SAM" id="Phobius"/>
    </source>
</evidence>
<dbReference type="InterPro" id="IPR037185">
    <property type="entry name" value="EmrE-like"/>
</dbReference>
<proteinExistence type="predicted"/>
<feature type="transmembrane region" description="Helical" evidence="1">
    <location>
        <begin position="123"/>
        <end position="140"/>
    </location>
</feature>
<name>A0A484HEW0_9BACT</name>
<feature type="transmembrane region" description="Helical" evidence="1">
    <location>
        <begin position="66"/>
        <end position="87"/>
    </location>
</feature>
<gene>
    <name evidence="3" type="ORF">EPICR_20239</name>
</gene>
<reference evidence="3" key="1">
    <citation type="submission" date="2019-01" db="EMBL/GenBank/DDBJ databases">
        <authorList>
            <consortium name="Genoscope - CEA"/>
            <person name="William W."/>
        </authorList>
    </citation>
    <scope>NUCLEOTIDE SEQUENCE</scope>
    <source>
        <strain evidence="3">CR-1</strain>
    </source>
</reference>
<feature type="transmembrane region" description="Helical" evidence="1">
    <location>
        <begin position="99"/>
        <end position="116"/>
    </location>
</feature>
<feature type="domain" description="EamA" evidence="2">
    <location>
        <begin position="2"/>
        <end position="139"/>
    </location>
</feature>
<dbReference type="Gene3D" id="1.10.3730.20">
    <property type="match status" value="1"/>
</dbReference>
<evidence type="ECO:0000313" key="3">
    <source>
        <dbReference type="EMBL" id="VEN73770.1"/>
    </source>
</evidence>
<dbReference type="Pfam" id="PF00892">
    <property type="entry name" value="EamA"/>
    <property type="match status" value="1"/>
</dbReference>
<accession>A0A484HEW0</accession>
<evidence type="ECO:0000259" key="2">
    <source>
        <dbReference type="Pfam" id="PF00892"/>
    </source>
</evidence>
<dbReference type="EMBL" id="CAACVI010000012">
    <property type="protein sequence ID" value="VEN73770.1"/>
    <property type="molecule type" value="Genomic_DNA"/>
</dbReference>
<sequence length="141" mass="14867">MNWLFFAFLSAISLALADFCMKLASNRISPSLAVLVYGATTFLVSLAWTGADFLKKEAFFVTAKGFLYALVVGLAFSGVTAFTYIAFAKGAKVSVAAPLIRLAGVIMAGAAGIMFLKESFSALYLLGALMVVAGVVLMVTR</sequence>
<keyword evidence="1" id="KW-0812">Transmembrane</keyword>
<protein>
    <recommendedName>
        <fullName evidence="2">EamA domain-containing protein</fullName>
    </recommendedName>
</protein>
<dbReference type="GO" id="GO:0016020">
    <property type="term" value="C:membrane"/>
    <property type="evidence" value="ECO:0007669"/>
    <property type="project" value="InterPro"/>
</dbReference>
<dbReference type="InterPro" id="IPR000620">
    <property type="entry name" value="EamA_dom"/>
</dbReference>